<proteinExistence type="predicted"/>
<dbReference type="AlphaFoldDB" id="X1D0H4"/>
<reference evidence="1" key="1">
    <citation type="journal article" date="2014" name="Front. Microbiol.">
        <title>High frequency of phylogenetically diverse reductive dehalogenase-homologous genes in deep subseafloor sedimentary metagenomes.</title>
        <authorList>
            <person name="Kawai M."/>
            <person name="Futagami T."/>
            <person name="Toyoda A."/>
            <person name="Takaki Y."/>
            <person name="Nishi S."/>
            <person name="Hori S."/>
            <person name="Arai W."/>
            <person name="Tsubouchi T."/>
            <person name="Morono Y."/>
            <person name="Uchiyama I."/>
            <person name="Ito T."/>
            <person name="Fujiyama A."/>
            <person name="Inagaki F."/>
            <person name="Takami H."/>
        </authorList>
    </citation>
    <scope>NUCLEOTIDE SEQUENCE</scope>
    <source>
        <strain evidence="1">Expedition CK06-06</strain>
    </source>
</reference>
<dbReference type="Pfam" id="PF06245">
    <property type="entry name" value="DUF1015"/>
    <property type="match status" value="1"/>
</dbReference>
<dbReference type="PANTHER" id="PTHR36454:SF1">
    <property type="entry name" value="DUF1015 DOMAIN-CONTAINING PROTEIN"/>
    <property type="match status" value="1"/>
</dbReference>
<organism evidence="1">
    <name type="scientific">marine sediment metagenome</name>
    <dbReference type="NCBI Taxonomy" id="412755"/>
    <lineage>
        <taxon>unclassified sequences</taxon>
        <taxon>metagenomes</taxon>
        <taxon>ecological metagenomes</taxon>
    </lineage>
</organism>
<gene>
    <name evidence="1" type="ORF">S01H4_51337</name>
</gene>
<evidence type="ECO:0008006" key="2">
    <source>
        <dbReference type="Google" id="ProtNLM"/>
    </source>
</evidence>
<feature type="non-terminal residue" evidence="1">
    <location>
        <position position="1"/>
    </location>
</feature>
<feature type="non-terminal residue" evidence="1">
    <location>
        <position position="268"/>
    </location>
</feature>
<sequence>TWIKNGVLKQDPLETIYAYVQDFELANAAVPDGDGQTDIQLKRRGFQRFSFIALARIEELGKAVRDHENTFNGPIVDRLNLIEATGAKFGLPFMLYEDDQNIADEIIENAVAGRPLIDFLDEQEVRHRLFAITAKDGIEAISKMMQDKSCIIADGHHRYQTALRYLKKTSNPKTAYQMTAFANTCHEGLIVLATHRLVGNLKNFDLRKLLADIKEDFEVTKFEFGSPHAKTEAKQKMLAQMKAEHNRDKNVFGVYGGNGSFYAAVLKN</sequence>
<protein>
    <recommendedName>
        <fullName evidence="2">DUF1015 domain-containing protein</fullName>
    </recommendedName>
</protein>
<comment type="caution">
    <text evidence="1">The sequence shown here is derived from an EMBL/GenBank/DDBJ whole genome shotgun (WGS) entry which is preliminary data.</text>
</comment>
<dbReference type="EMBL" id="BART01029221">
    <property type="protein sequence ID" value="GAG98607.1"/>
    <property type="molecule type" value="Genomic_DNA"/>
</dbReference>
<dbReference type="InterPro" id="IPR008323">
    <property type="entry name" value="UCP033563"/>
</dbReference>
<name>X1D0H4_9ZZZZ</name>
<accession>X1D0H4</accession>
<evidence type="ECO:0000313" key="1">
    <source>
        <dbReference type="EMBL" id="GAG98607.1"/>
    </source>
</evidence>
<dbReference type="PANTHER" id="PTHR36454">
    <property type="entry name" value="LMO2823 PROTEIN"/>
    <property type="match status" value="1"/>
</dbReference>